<evidence type="ECO:0000256" key="3">
    <source>
        <dbReference type="PIRNR" id="PIRNR028983"/>
    </source>
</evidence>
<name>A0A6A6P5L7_9PEZI</name>
<dbReference type="AlphaFoldDB" id="A0A6A6P5L7"/>
<keyword evidence="3" id="KW-0653">Protein transport</keyword>
<keyword evidence="6" id="KW-1185">Reference proteome</keyword>
<dbReference type="Proteomes" id="UP000799766">
    <property type="component" value="Unassembled WGS sequence"/>
</dbReference>
<evidence type="ECO:0000256" key="2">
    <source>
        <dbReference type="ARBA" id="ARBA00006781"/>
    </source>
</evidence>
<dbReference type="GO" id="GO:0005634">
    <property type="term" value="C:nucleus"/>
    <property type="evidence" value="ECO:0007669"/>
    <property type="project" value="UniProtKB-SubCell"/>
</dbReference>
<keyword evidence="3" id="KW-0539">Nucleus</keyword>
<evidence type="ECO:0000256" key="4">
    <source>
        <dbReference type="SAM" id="MobiDB-lite"/>
    </source>
</evidence>
<proteinExistence type="inferred from homology"/>
<dbReference type="InterPro" id="IPR025602">
    <property type="entry name" value="BCP1_family"/>
</dbReference>
<evidence type="ECO:0000256" key="1">
    <source>
        <dbReference type="ARBA" id="ARBA00002688"/>
    </source>
</evidence>
<sequence length="300" mass="33744">MAKRKELDVAADMPRRKTKQADEGDSSNEVVKLCAYNQDMDMVNVDFEWFDPQEQDFEGVKMLLRQLLDSDAELFGLSQLADLILAQPLLGSTVKVGGNEEDPLAFLTVLNLKTHADKPAIEAMTKYLVEKSASSSPLAGLASLLSPSSNAEVGLILTERVMNLPAEIVPPMYRMLLEEIIWAVEDKEPYTFTHILVLSKTYTEVESKVDQEDNRPQKKKRKDKTDAIFYYHPEDEVLHQHAIGHCNFEYSKQSDEGASDSKRTFHDEGVKPQGHLILIEAEKFKSAVDAVSEYLNPQAL</sequence>
<dbReference type="PANTHER" id="PTHR13261:SF0">
    <property type="entry name" value="BRCA2 AND CDKN1A-INTERACTING PROTEIN"/>
    <property type="match status" value="1"/>
</dbReference>
<dbReference type="GO" id="GO:0015031">
    <property type="term" value="P:protein transport"/>
    <property type="evidence" value="ECO:0007669"/>
    <property type="project" value="UniProtKB-KW"/>
</dbReference>
<organism evidence="5 6">
    <name type="scientific">Lineolata rhizophorae</name>
    <dbReference type="NCBI Taxonomy" id="578093"/>
    <lineage>
        <taxon>Eukaryota</taxon>
        <taxon>Fungi</taxon>
        <taxon>Dikarya</taxon>
        <taxon>Ascomycota</taxon>
        <taxon>Pezizomycotina</taxon>
        <taxon>Dothideomycetes</taxon>
        <taxon>Dothideomycetes incertae sedis</taxon>
        <taxon>Lineolatales</taxon>
        <taxon>Lineolataceae</taxon>
        <taxon>Lineolata</taxon>
    </lineage>
</organism>
<dbReference type="EMBL" id="MU001676">
    <property type="protein sequence ID" value="KAF2459097.1"/>
    <property type="molecule type" value="Genomic_DNA"/>
</dbReference>
<evidence type="ECO:0000313" key="6">
    <source>
        <dbReference type="Proteomes" id="UP000799766"/>
    </source>
</evidence>
<comment type="subcellular location">
    <subcellularLocation>
        <location evidence="3">Nucleus</location>
    </subcellularLocation>
</comment>
<dbReference type="Pfam" id="PF13862">
    <property type="entry name" value="BCCIP"/>
    <property type="match status" value="1"/>
</dbReference>
<gene>
    <name evidence="5" type="ORF">BDY21DRAFT_414268</name>
</gene>
<reference evidence="5" key="1">
    <citation type="journal article" date="2020" name="Stud. Mycol.">
        <title>101 Dothideomycetes genomes: a test case for predicting lifestyles and emergence of pathogens.</title>
        <authorList>
            <person name="Haridas S."/>
            <person name="Albert R."/>
            <person name="Binder M."/>
            <person name="Bloem J."/>
            <person name="Labutti K."/>
            <person name="Salamov A."/>
            <person name="Andreopoulos B."/>
            <person name="Baker S."/>
            <person name="Barry K."/>
            <person name="Bills G."/>
            <person name="Bluhm B."/>
            <person name="Cannon C."/>
            <person name="Castanera R."/>
            <person name="Culley D."/>
            <person name="Daum C."/>
            <person name="Ezra D."/>
            <person name="Gonzalez J."/>
            <person name="Henrissat B."/>
            <person name="Kuo A."/>
            <person name="Liang C."/>
            <person name="Lipzen A."/>
            <person name="Lutzoni F."/>
            <person name="Magnuson J."/>
            <person name="Mondo S."/>
            <person name="Nolan M."/>
            <person name="Ohm R."/>
            <person name="Pangilinan J."/>
            <person name="Park H.-J."/>
            <person name="Ramirez L."/>
            <person name="Alfaro M."/>
            <person name="Sun H."/>
            <person name="Tritt A."/>
            <person name="Yoshinaga Y."/>
            <person name="Zwiers L.-H."/>
            <person name="Turgeon B."/>
            <person name="Goodwin S."/>
            <person name="Spatafora J."/>
            <person name="Crous P."/>
            <person name="Grigoriev I."/>
        </authorList>
    </citation>
    <scope>NUCLEOTIDE SEQUENCE</scope>
    <source>
        <strain evidence="5">ATCC 16933</strain>
    </source>
</reference>
<comment type="function">
    <text evidence="1 3">Involved in nuclear export, actin cytoskeleton organization and vesicular transport.</text>
</comment>
<keyword evidence="3" id="KW-0813">Transport</keyword>
<accession>A0A6A6P5L7</accession>
<evidence type="ECO:0000313" key="5">
    <source>
        <dbReference type="EMBL" id="KAF2459097.1"/>
    </source>
</evidence>
<protein>
    <recommendedName>
        <fullName evidence="3">Protein BCP1</fullName>
    </recommendedName>
</protein>
<comment type="similarity">
    <text evidence="2 3">Belongs to the BCP1 family.</text>
</comment>
<dbReference type="PIRSF" id="PIRSF028983">
    <property type="entry name" value="BCP1"/>
    <property type="match status" value="1"/>
</dbReference>
<feature type="compositionally biased region" description="Basic and acidic residues" evidence="4">
    <location>
        <begin position="1"/>
        <end position="22"/>
    </location>
</feature>
<dbReference type="OrthoDB" id="27543at2759"/>
<feature type="region of interest" description="Disordered" evidence="4">
    <location>
        <begin position="1"/>
        <end position="24"/>
    </location>
</feature>
<dbReference type="PANTHER" id="PTHR13261">
    <property type="entry name" value="BRCA2 AND CDKN1A INTERACTING PROTEIN"/>
    <property type="match status" value="1"/>
</dbReference>